<dbReference type="InterPro" id="IPR002818">
    <property type="entry name" value="DJ-1/PfpI"/>
</dbReference>
<dbReference type="PANTHER" id="PTHR42733">
    <property type="entry name" value="DJ-1 PROTEIN"/>
    <property type="match status" value="1"/>
</dbReference>
<sequence length="188" mass="20320">MNVQPVLAGKKIAILATDGFEFSELTSPRDTLIAAGATVHIISQKDGSIRGWSGKDWADTVAVDKTLQHAKAADYDGLVLPGGLINPDTLRQDEQAIRFIQAFFSDSANKPVAAICHGPWLLAEAGVLKGRKVTSYNSIKTDLKNAGAIWVDEQVVVDNGLVTSRTPDDLDAFNKKLLEEIREGRHAV</sequence>
<gene>
    <name evidence="3" type="ORF">SAMN05660691_02056</name>
</gene>
<dbReference type="NCBIfam" id="TIGR01382">
    <property type="entry name" value="PfpI"/>
    <property type="match status" value="1"/>
</dbReference>
<evidence type="ECO:0000313" key="3">
    <source>
        <dbReference type="EMBL" id="SEH89997.1"/>
    </source>
</evidence>
<name>A0A1H6LUJ0_9GAMM</name>
<dbReference type="Gene3D" id="3.40.50.880">
    <property type="match status" value="1"/>
</dbReference>
<keyword evidence="3" id="KW-0378">Hydrolase</keyword>
<dbReference type="PROSITE" id="PS51276">
    <property type="entry name" value="PEPTIDASE_C56_PFPI"/>
    <property type="match status" value="1"/>
</dbReference>
<evidence type="ECO:0000313" key="4">
    <source>
        <dbReference type="Proteomes" id="UP000199371"/>
    </source>
</evidence>
<feature type="domain" description="DJ-1/PfpI" evidence="2">
    <location>
        <begin position="10"/>
        <end position="180"/>
    </location>
</feature>
<dbReference type="GO" id="GO:0006508">
    <property type="term" value="P:proteolysis"/>
    <property type="evidence" value="ECO:0007669"/>
    <property type="project" value="UniProtKB-KW"/>
</dbReference>
<dbReference type="AlphaFoldDB" id="A0A1H6LUJ0"/>
<dbReference type="InterPro" id="IPR029062">
    <property type="entry name" value="Class_I_gatase-like"/>
</dbReference>
<dbReference type="Pfam" id="PF01965">
    <property type="entry name" value="DJ-1_PfpI"/>
    <property type="match status" value="1"/>
</dbReference>
<dbReference type="CDD" id="cd03134">
    <property type="entry name" value="GATase1_PfpI_like"/>
    <property type="match status" value="1"/>
</dbReference>
<dbReference type="PANTHER" id="PTHR42733:SF12">
    <property type="entry name" value="PROTEINASE"/>
    <property type="match status" value="1"/>
</dbReference>
<evidence type="ECO:0000259" key="2">
    <source>
        <dbReference type="Pfam" id="PF01965"/>
    </source>
</evidence>
<keyword evidence="3" id="KW-0645">Protease</keyword>
<dbReference type="InterPro" id="IPR006286">
    <property type="entry name" value="C56_PfpI-like"/>
</dbReference>
<dbReference type="OrthoDB" id="9792284at2"/>
<dbReference type="Proteomes" id="UP000199371">
    <property type="component" value="Unassembled WGS sequence"/>
</dbReference>
<organism evidence="3 4">
    <name type="scientific">Rheinheimera pacifica</name>
    <dbReference type="NCBI Taxonomy" id="173990"/>
    <lineage>
        <taxon>Bacteria</taxon>
        <taxon>Pseudomonadati</taxon>
        <taxon>Pseudomonadota</taxon>
        <taxon>Gammaproteobacteria</taxon>
        <taxon>Chromatiales</taxon>
        <taxon>Chromatiaceae</taxon>
        <taxon>Rheinheimera</taxon>
    </lineage>
</organism>
<comment type="similarity">
    <text evidence="1">Belongs to the peptidase C56 family.</text>
</comment>
<evidence type="ECO:0000256" key="1">
    <source>
        <dbReference type="ARBA" id="ARBA00008542"/>
    </source>
</evidence>
<dbReference type="STRING" id="173990.SAMN05660691_02056"/>
<dbReference type="EMBL" id="FNXF01000006">
    <property type="protein sequence ID" value="SEH89997.1"/>
    <property type="molecule type" value="Genomic_DNA"/>
</dbReference>
<proteinExistence type="inferred from homology"/>
<protein>
    <submittedName>
        <fullName evidence="3">Protease I</fullName>
    </submittedName>
</protein>
<keyword evidence="4" id="KW-1185">Reference proteome</keyword>
<dbReference type="RefSeq" id="WP_092792977.1">
    <property type="nucleotide sequence ID" value="NZ_FNXF01000006.1"/>
</dbReference>
<dbReference type="GO" id="GO:0008233">
    <property type="term" value="F:peptidase activity"/>
    <property type="evidence" value="ECO:0007669"/>
    <property type="project" value="UniProtKB-KW"/>
</dbReference>
<reference evidence="4" key="1">
    <citation type="submission" date="2016-10" db="EMBL/GenBank/DDBJ databases">
        <authorList>
            <person name="Varghese N."/>
            <person name="Submissions S."/>
        </authorList>
    </citation>
    <scope>NUCLEOTIDE SEQUENCE [LARGE SCALE GENOMIC DNA]</scope>
    <source>
        <strain evidence="4">DSM 17616</strain>
    </source>
</reference>
<accession>A0A1H6LUJ0</accession>
<dbReference type="SUPFAM" id="SSF52317">
    <property type="entry name" value="Class I glutamine amidotransferase-like"/>
    <property type="match status" value="1"/>
</dbReference>